<comment type="caution">
    <text evidence="2">The sequence shown here is derived from an EMBL/GenBank/DDBJ whole genome shotgun (WGS) entry which is preliminary data.</text>
</comment>
<dbReference type="EMBL" id="VSSQ01044081">
    <property type="protein sequence ID" value="MPM97871.1"/>
    <property type="molecule type" value="Genomic_DNA"/>
</dbReference>
<evidence type="ECO:0000313" key="2">
    <source>
        <dbReference type="EMBL" id="MPM97871.1"/>
    </source>
</evidence>
<dbReference type="Pfam" id="PF03977">
    <property type="entry name" value="OAD_beta"/>
    <property type="match status" value="1"/>
</dbReference>
<evidence type="ECO:0000256" key="1">
    <source>
        <dbReference type="SAM" id="Phobius"/>
    </source>
</evidence>
<dbReference type="AlphaFoldDB" id="A0A645E8W5"/>
<keyword evidence="1" id="KW-0812">Transmembrane</keyword>
<accession>A0A645E8W5</accession>
<gene>
    <name evidence="2" type="ORF">SDC9_145051</name>
</gene>
<keyword evidence="1" id="KW-0472">Membrane</keyword>
<dbReference type="InterPro" id="IPR005661">
    <property type="entry name" value="OadB_MmdB"/>
</dbReference>
<protein>
    <submittedName>
        <fullName evidence="2">Uncharacterized protein</fullName>
    </submittedName>
</protein>
<proteinExistence type="predicted"/>
<feature type="transmembrane region" description="Helical" evidence="1">
    <location>
        <begin position="239"/>
        <end position="261"/>
    </location>
</feature>
<name>A0A645E8W5_9ZZZZ</name>
<organism evidence="2">
    <name type="scientific">bioreactor metagenome</name>
    <dbReference type="NCBI Taxonomy" id="1076179"/>
    <lineage>
        <taxon>unclassified sequences</taxon>
        <taxon>metagenomes</taxon>
        <taxon>ecological metagenomes</taxon>
    </lineage>
</organism>
<sequence>MKTKRCWFILIILMFFLLTSGVYAADALYRFMHNDHDALIIGEIVSIEEDSIKVRVEKNIISAKDLNVNQSKKQLKLTEAEIISPFKYGLFYDDYDSSKASPSLGDYVLISVIKSGKGFKNAWGAYKVDSLDYKNLSITLPDNPSIWKQMDAAAIKAFVNSDGQITEFSFDGDTKTVRSGESIIFDGNDEDADDIISDDGADISKPPVDEKEISSSIGIIGGADGPTSIFIAGNLLKTLVVPIIAYSVIIFGIGFSVGYIVKGRKL</sequence>
<reference evidence="2" key="1">
    <citation type="submission" date="2019-08" db="EMBL/GenBank/DDBJ databases">
        <authorList>
            <person name="Kucharzyk K."/>
            <person name="Murdoch R.W."/>
            <person name="Higgins S."/>
            <person name="Loffler F."/>
        </authorList>
    </citation>
    <scope>NUCLEOTIDE SEQUENCE</scope>
</reference>
<keyword evidence="1" id="KW-1133">Transmembrane helix</keyword>